<evidence type="ECO:0008006" key="5">
    <source>
        <dbReference type="Google" id="ProtNLM"/>
    </source>
</evidence>
<dbReference type="PANTHER" id="PTHR23407">
    <property type="entry name" value="ATPASE INHIBITOR/5-FORMYLTETRAHYDROFOLATE CYCLO-LIGASE"/>
    <property type="match status" value="1"/>
</dbReference>
<evidence type="ECO:0000256" key="1">
    <source>
        <dbReference type="ARBA" id="ARBA00010638"/>
    </source>
</evidence>
<dbReference type="InterPro" id="IPR037171">
    <property type="entry name" value="NagB/RpiA_transferase-like"/>
</dbReference>
<protein>
    <recommendedName>
        <fullName evidence="5">5-formyltetrahydrofolate cyclo-ligase</fullName>
    </recommendedName>
</protein>
<comment type="caution">
    <text evidence="4">The sequence shown here is derived from an EMBL/GenBank/DDBJ whole genome shotgun (WGS) entry which is preliminary data.</text>
</comment>
<dbReference type="GO" id="GO:0035999">
    <property type="term" value="P:tetrahydrofolate interconversion"/>
    <property type="evidence" value="ECO:0007669"/>
    <property type="project" value="TreeGrafter"/>
</dbReference>
<keyword evidence="3" id="KW-0067">ATP-binding</keyword>
<name>A0A0F9DRA1_9ZZZZ</name>
<evidence type="ECO:0000256" key="3">
    <source>
        <dbReference type="ARBA" id="ARBA00022840"/>
    </source>
</evidence>
<accession>A0A0F9DRA1</accession>
<keyword evidence="2" id="KW-0547">Nucleotide-binding</keyword>
<comment type="similarity">
    <text evidence="1">Belongs to the 5-formyltetrahydrofolate cyclo-ligase family.</text>
</comment>
<dbReference type="GO" id="GO:0030272">
    <property type="term" value="F:5-formyltetrahydrofolate cyclo-ligase activity"/>
    <property type="evidence" value="ECO:0007669"/>
    <property type="project" value="TreeGrafter"/>
</dbReference>
<dbReference type="AlphaFoldDB" id="A0A0F9DRA1"/>
<dbReference type="PIRSF" id="PIRSF006806">
    <property type="entry name" value="FTHF_cligase"/>
    <property type="match status" value="1"/>
</dbReference>
<gene>
    <name evidence="4" type="ORF">LCGC14_2246960</name>
</gene>
<dbReference type="NCBIfam" id="TIGR02727">
    <property type="entry name" value="MTHFS_bact"/>
    <property type="match status" value="1"/>
</dbReference>
<dbReference type="PANTHER" id="PTHR23407:SF1">
    <property type="entry name" value="5-FORMYLTETRAHYDROFOLATE CYCLO-LIGASE"/>
    <property type="match status" value="1"/>
</dbReference>
<dbReference type="Gene3D" id="3.40.50.10420">
    <property type="entry name" value="NagB/RpiA/CoA transferase-like"/>
    <property type="match status" value="1"/>
</dbReference>
<sequence>MDSKAIRQLMRERRQALSPQQQDAASSGLARQLSNLPAFRNSKRIAFYLANDGEINPQLAMGIAEAAGKECFLPVLHPLKLNRLYFVRYCQGDPLFVNRFGIKEPPLRGGYIVPPLGLDLVLLPLVAFDRRGNRLGMGGGFYDRTLATQQHATRLIGLAQSCQETDSIRHQPWDVALQAIVTERNVIQAL</sequence>
<dbReference type="EMBL" id="LAZR01030549">
    <property type="protein sequence ID" value="KKL56281.1"/>
    <property type="molecule type" value="Genomic_DNA"/>
</dbReference>
<reference evidence="4" key="1">
    <citation type="journal article" date="2015" name="Nature">
        <title>Complex archaea that bridge the gap between prokaryotes and eukaryotes.</title>
        <authorList>
            <person name="Spang A."/>
            <person name="Saw J.H."/>
            <person name="Jorgensen S.L."/>
            <person name="Zaremba-Niedzwiedzka K."/>
            <person name="Martijn J."/>
            <person name="Lind A.E."/>
            <person name="van Eijk R."/>
            <person name="Schleper C."/>
            <person name="Guy L."/>
            <person name="Ettema T.J."/>
        </authorList>
    </citation>
    <scope>NUCLEOTIDE SEQUENCE</scope>
</reference>
<dbReference type="InterPro" id="IPR002698">
    <property type="entry name" value="FTHF_cligase"/>
</dbReference>
<evidence type="ECO:0000313" key="4">
    <source>
        <dbReference type="EMBL" id="KKL56281.1"/>
    </source>
</evidence>
<dbReference type="SUPFAM" id="SSF100950">
    <property type="entry name" value="NagB/RpiA/CoA transferase-like"/>
    <property type="match status" value="1"/>
</dbReference>
<dbReference type="Pfam" id="PF01812">
    <property type="entry name" value="5-FTHF_cyc-lig"/>
    <property type="match status" value="1"/>
</dbReference>
<evidence type="ECO:0000256" key="2">
    <source>
        <dbReference type="ARBA" id="ARBA00022741"/>
    </source>
</evidence>
<proteinExistence type="inferred from homology"/>
<dbReference type="GO" id="GO:0005524">
    <property type="term" value="F:ATP binding"/>
    <property type="evidence" value="ECO:0007669"/>
    <property type="project" value="UniProtKB-KW"/>
</dbReference>
<organism evidence="4">
    <name type="scientific">marine sediment metagenome</name>
    <dbReference type="NCBI Taxonomy" id="412755"/>
    <lineage>
        <taxon>unclassified sequences</taxon>
        <taxon>metagenomes</taxon>
        <taxon>ecological metagenomes</taxon>
    </lineage>
</organism>
<dbReference type="InterPro" id="IPR024185">
    <property type="entry name" value="FTHF_cligase-like_sf"/>
</dbReference>
<dbReference type="GO" id="GO:0009396">
    <property type="term" value="P:folic acid-containing compound biosynthetic process"/>
    <property type="evidence" value="ECO:0007669"/>
    <property type="project" value="TreeGrafter"/>
</dbReference>